<reference evidence="1" key="1">
    <citation type="submission" date="2016-07" db="EMBL/GenBank/DDBJ databases">
        <authorList>
            <person name="Bretaudeau A."/>
        </authorList>
    </citation>
    <scope>NUCLEOTIDE SEQUENCE</scope>
    <source>
        <strain evidence="1">Rice</strain>
        <tissue evidence="1">Whole body</tissue>
    </source>
</reference>
<dbReference type="AlphaFoldDB" id="A0A2H1VWX7"/>
<proteinExistence type="predicted"/>
<protein>
    <submittedName>
        <fullName evidence="1">SFRICE_019822</fullName>
    </submittedName>
</protein>
<gene>
    <name evidence="1" type="ORF">SFRICE_019822</name>
</gene>
<accession>A0A2H1VWX7</accession>
<sequence length="72" mass="8289">MIEAHIHEQYSATHDTVIVVLLLSSLAMNISLQNYLKLVESYVRIELNYYMHINEENGPVSKICHPILVKHA</sequence>
<evidence type="ECO:0000313" key="1">
    <source>
        <dbReference type="EMBL" id="SOQ45357.1"/>
    </source>
</evidence>
<dbReference type="EMBL" id="ODYU01004960">
    <property type="protein sequence ID" value="SOQ45357.1"/>
    <property type="molecule type" value="Genomic_DNA"/>
</dbReference>
<organism evidence="1">
    <name type="scientific">Spodoptera frugiperda</name>
    <name type="common">Fall armyworm</name>
    <dbReference type="NCBI Taxonomy" id="7108"/>
    <lineage>
        <taxon>Eukaryota</taxon>
        <taxon>Metazoa</taxon>
        <taxon>Ecdysozoa</taxon>
        <taxon>Arthropoda</taxon>
        <taxon>Hexapoda</taxon>
        <taxon>Insecta</taxon>
        <taxon>Pterygota</taxon>
        <taxon>Neoptera</taxon>
        <taxon>Endopterygota</taxon>
        <taxon>Lepidoptera</taxon>
        <taxon>Glossata</taxon>
        <taxon>Ditrysia</taxon>
        <taxon>Noctuoidea</taxon>
        <taxon>Noctuidae</taxon>
        <taxon>Amphipyrinae</taxon>
        <taxon>Spodoptera</taxon>
    </lineage>
</organism>
<name>A0A2H1VWX7_SPOFR</name>